<dbReference type="EMBL" id="BMAO01035494">
    <property type="protein sequence ID" value="GFR04058.1"/>
    <property type="molecule type" value="Genomic_DNA"/>
</dbReference>
<keyword evidence="2" id="KW-1185">Reference proteome</keyword>
<gene>
    <name evidence="1" type="primary">AVEN_90805_1</name>
    <name evidence="1" type="ORF">TNCT_381121</name>
</gene>
<protein>
    <submittedName>
        <fullName evidence="1">Uncharacterized protein</fullName>
    </submittedName>
</protein>
<evidence type="ECO:0000313" key="1">
    <source>
        <dbReference type="EMBL" id="GFR04058.1"/>
    </source>
</evidence>
<dbReference type="AlphaFoldDB" id="A0A8X6IZB5"/>
<name>A0A8X6IZB5_TRICU</name>
<sequence>MARKSEKALFGRKFTIKLSEDAPWLKKCLNVCTLPRSTTTIICELLKLEQNVEPPEQLETKNRIICASCQCKLRRMTHKLRFLRSRAMCGEHHADMCKDCFENK</sequence>
<evidence type="ECO:0000313" key="2">
    <source>
        <dbReference type="Proteomes" id="UP000887116"/>
    </source>
</evidence>
<organism evidence="1 2">
    <name type="scientific">Trichonephila clavata</name>
    <name type="common">Joro spider</name>
    <name type="synonym">Nephila clavata</name>
    <dbReference type="NCBI Taxonomy" id="2740835"/>
    <lineage>
        <taxon>Eukaryota</taxon>
        <taxon>Metazoa</taxon>
        <taxon>Ecdysozoa</taxon>
        <taxon>Arthropoda</taxon>
        <taxon>Chelicerata</taxon>
        <taxon>Arachnida</taxon>
        <taxon>Araneae</taxon>
        <taxon>Araneomorphae</taxon>
        <taxon>Entelegynae</taxon>
        <taxon>Araneoidea</taxon>
        <taxon>Nephilidae</taxon>
        <taxon>Trichonephila</taxon>
    </lineage>
</organism>
<dbReference type="Proteomes" id="UP000887116">
    <property type="component" value="Unassembled WGS sequence"/>
</dbReference>
<proteinExistence type="predicted"/>
<accession>A0A8X6IZB5</accession>
<comment type="caution">
    <text evidence="1">The sequence shown here is derived from an EMBL/GenBank/DDBJ whole genome shotgun (WGS) entry which is preliminary data.</text>
</comment>
<reference evidence="1" key="1">
    <citation type="submission" date="2020-07" db="EMBL/GenBank/DDBJ databases">
        <title>Multicomponent nature underlies the extraordinary mechanical properties of spider dragline silk.</title>
        <authorList>
            <person name="Kono N."/>
            <person name="Nakamura H."/>
            <person name="Mori M."/>
            <person name="Yoshida Y."/>
            <person name="Ohtoshi R."/>
            <person name="Malay A.D."/>
            <person name="Moran D.A.P."/>
            <person name="Tomita M."/>
            <person name="Numata K."/>
            <person name="Arakawa K."/>
        </authorList>
    </citation>
    <scope>NUCLEOTIDE SEQUENCE</scope>
</reference>